<proteinExistence type="predicted"/>
<keyword evidence="2" id="KW-1185">Reference proteome</keyword>
<accession>A3IZC3</accession>
<reference evidence="1 2" key="1">
    <citation type="submission" date="2007-03" db="EMBL/GenBank/DDBJ databases">
        <authorList>
            <person name="Stal L."/>
            <person name="Ferriera S."/>
            <person name="Johnson J."/>
            <person name="Kravitz S."/>
            <person name="Beeson K."/>
            <person name="Sutton G."/>
            <person name="Rogers Y.-H."/>
            <person name="Friedman R."/>
            <person name="Frazier M."/>
            <person name="Venter J.C."/>
        </authorList>
    </citation>
    <scope>NUCLEOTIDE SEQUENCE [LARGE SCALE GENOMIC DNA]</scope>
    <source>
        <strain evidence="1 2">CCY0110</strain>
    </source>
</reference>
<dbReference type="OrthoDB" id="582581at2"/>
<name>A3IZC3_9CHRO</name>
<dbReference type="EMBL" id="AAXW01000100">
    <property type="protein sequence ID" value="EAZ88180.1"/>
    <property type="molecule type" value="Genomic_DNA"/>
</dbReference>
<dbReference type="RefSeq" id="WP_008278740.1">
    <property type="nucleotide sequence ID" value="NZ_AAXW01000100.1"/>
</dbReference>
<evidence type="ECO:0000313" key="1">
    <source>
        <dbReference type="EMBL" id="EAZ88180.1"/>
    </source>
</evidence>
<evidence type="ECO:0000313" key="2">
    <source>
        <dbReference type="Proteomes" id="UP000003781"/>
    </source>
</evidence>
<dbReference type="AlphaFoldDB" id="A3IZC3"/>
<dbReference type="eggNOG" id="ENOG5030QHQ">
    <property type="taxonomic scope" value="Bacteria"/>
</dbReference>
<comment type="caution">
    <text evidence="1">The sequence shown here is derived from an EMBL/GenBank/DDBJ whole genome shotgun (WGS) entry which is preliminary data.</text>
</comment>
<gene>
    <name evidence="1" type="ORF">CY0110_28639</name>
</gene>
<protein>
    <submittedName>
        <fullName evidence="1">Uncharacterized protein</fullName>
    </submittedName>
</protein>
<sequence length="140" mass="16754">MSHSYRHYRQVKVINNGRQFSPIIDSFEEIVFDEKRQVYYWNKLADIPKWNDSDFLISSFIDSDSNRVDADEFSPRVRYLNPHEVIMRDLTYPQTKRTQQNLKLSQLKTSIQKTVTHLKKVAQRLPLAFKAAWRELISDY</sequence>
<dbReference type="Proteomes" id="UP000003781">
    <property type="component" value="Unassembled WGS sequence"/>
</dbReference>
<organism evidence="1 2">
    <name type="scientific">Crocosphaera chwakensis CCY0110</name>
    <dbReference type="NCBI Taxonomy" id="391612"/>
    <lineage>
        <taxon>Bacteria</taxon>
        <taxon>Bacillati</taxon>
        <taxon>Cyanobacteriota</taxon>
        <taxon>Cyanophyceae</taxon>
        <taxon>Oscillatoriophycideae</taxon>
        <taxon>Chroococcales</taxon>
        <taxon>Aphanothecaceae</taxon>
        <taxon>Crocosphaera</taxon>
        <taxon>Crocosphaera chwakensis</taxon>
    </lineage>
</organism>